<dbReference type="InterPro" id="IPR011109">
    <property type="entry name" value="DNA_bind_recombinase_dom"/>
</dbReference>
<sequence>MAAILANPRYTGWQVWNRQYTDHREAVPGDRRSSTGPVRVWNARSDWVVSVERTHPALVSDDDFAAAQRITAAARPQDWPVRRYAFTGLLICGVCGRRLVAHWVHEKPAYRCRHGRTGAHPRSEVGVKGVYWPQGQVFYRLRAWTTDLAFLQTPDDLAAFLRASDLVIVCGWGTVAIEAALSASIDEGPLTSGELDGLALAPIPEEGKERDPGPSGPVQLMLPFPAVGRRRGRGSLPPTSLIAQPQKQRTPLGFTPKRE</sequence>
<evidence type="ECO:0000259" key="3">
    <source>
        <dbReference type="Pfam" id="PF13408"/>
    </source>
</evidence>
<reference evidence="4 5" key="1">
    <citation type="submission" date="2021-01" db="EMBL/GenBank/DDBJ databases">
        <title>Whole genome shotgun sequence of Actinoplanes durhamensis NBRC 14914.</title>
        <authorList>
            <person name="Komaki H."/>
            <person name="Tamura T."/>
        </authorList>
    </citation>
    <scope>NUCLEOTIDE SEQUENCE [LARGE SCALE GENOMIC DNA]</scope>
    <source>
        <strain evidence="4 5">NBRC 14914</strain>
    </source>
</reference>
<gene>
    <name evidence="4" type="ORF">Adu01nite_54290</name>
</gene>
<dbReference type="InterPro" id="IPR025827">
    <property type="entry name" value="Zn_ribbon_recom_dom"/>
</dbReference>
<proteinExistence type="predicted"/>
<feature type="domain" description="Recombinase zinc beta ribbon" evidence="3">
    <location>
        <begin position="86"/>
        <end position="118"/>
    </location>
</feature>
<dbReference type="Proteomes" id="UP000637628">
    <property type="component" value="Unassembled WGS sequence"/>
</dbReference>
<dbReference type="Gene3D" id="3.90.1750.20">
    <property type="entry name" value="Putative Large Serine Recombinase, Chain B, Domain 2"/>
    <property type="match status" value="1"/>
</dbReference>
<organism evidence="4 5">
    <name type="scientific">Paractinoplanes durhamensis</name>
    <dbReference type="NCBI Taxonomy" id="113563"/>
    <lineage>
        <taxon>Bacteria</taxon>
        <taxon>Bacillati</taxon>
        <taxon>Actinomycetota</taxon>
        <taxon>Actinomycetes</taxon>
        <taxon>Micromonosporales</taxon>
        <taxon>Micromonosporaceae</taxon>
        <taxon>Paractinoplanes</taxon>
    </lineage>
</organism>
<feature type="region of interest" description="Disordered" evidence="1">
    <location>
        <begin position="204"/>
        <end position="259"/>
    </location>
</feature>
<feature type="domain" description="Recombinase" evidence="2">
    <location>
        <begin position="3"/>
        <end position="70"/>
    </location>
</feature>
<feature type="compositionally biased region" description="Polar residues" evidence="1">
    <location>
        <begin position="237"/>
        <end position="249"/>
    </location>
</feature>
<evidence type="ECO:0000256" key="1">
    <source>
        <dbReference type="SAM" id="MobiDB-lite"/>
    </source>
</evidence>
<evidence type="ECO:0000313" key="5">
    <source>
        <dbReference type="Proteomes" id="UP000637628"/>
    </source>
</evidence>
<accession>A0ABQ3Z3F6</accession>
<evidence type="ECO:0008006" key="6">
    <source>
        <dbReference type="Google" id="ProtNLM"/>
    </source>
</evidence>
<name>A0ABQ3Z3F6_9ACTN</name>
<dbReference type="Pfam" id="PF13408">
    <property type="entry name" value="Zn_ribbon_recom"/>
    <property type="match status" value="1"/>
</dbReference>
<keyword evidence="5" id="KW-1185">Reference proteome</keyword>
<evidence type="ECO:0000313" key="4">
    <source>
        <dbReference type="EMBL" id="GIE04079.1"/>
    </source>
</evidence>
<dbReference type="InterPro" id="IPR038109">
    <property type="entry name" value="DNA_bind_recomb_sf"/>
</dbReference>
<dbReference type="EMBL" id="BOML01000042">
    <property type="protein sequence ID" value="GIE04079.1"/>
    <property type="molecule type" value="Genomic_DNA"/>
</dbReference>
<evidence type="ECO:0000259" key="2">
    <source>
        <dbReference type="Pfam" id="PF07508"/>
    </source>
</evidence>
<comment type="caution">
    <text evidence="4">The sequence shown here is derived from an EMBL/GenBank/DDBJ whole genome shotgun (WGS) entry which is preliminary data.</text>
</comment>
<protein>
    <recommendedName>
        <fullName evidence="6">Recombinase</fullName>
    </recommendedName>
</protein>
<dbReference type="Pfam" id="PF07508">
    <property type="entry name" value="Recombinase"/>
    <property type="match status" value="1"/>
</dbReference>